<feature type="domain" description="SRCR" evidence="9">
    <location>
        <begin position="32"/>
        <end position="132"/>
    </location>
</feature>
<dbReference type="PANTHER" id="PTHR48071">
    <property type="entry name" value="SRCR DOMAIN-CONTAINING PROTEIN"/>
    <property type="match status" value="1"/>
</dbReference>
<keyword evidence="6" id="KW-0325">Glycoprotein</keyword>
<dbReference type="AlphaFoldDB" id="A0A8J4WXG3"/>
<evidence type="ECO:0000256" key="2">
    <source>
        <dbReference type="ARBA" id="ARBA00022525"/>
    </source>
</evidence>
<dbReference type="Gene3D" id="3.10.250.10">
    <property type="entry name" value="SRCR-like domain"/>
    <property type="match status" value="1"/>
</dbReference>
<dbReference type="PROSITE" id="PS50287">
    <property type="entry name" value="SRCR_2"/>
    <property type="match status" value="1"/>
</dbReference>
<name>A0A8J4WXG3_CLAMG</name>
<evidence type="ECO:0000256" key="7">
    <source>
        <dbReference type="PROSITE-ProRule" id="PRU00196"/>
    </source>
</evidence>
<dbReference type="FunFam" id="3.10.250.10:FF:000006">
    <property type="entry name" value="neurotrypsin isoform X2"/>
    <property type="match status" value="1"/>
</dbReference>
<feature type="disulfide bond" evidence="7">
    <location>
        <begin position="57"/>
        <end position="121"/>
    </location>
</feature>
<protein>
    <submittedName>
        <fullName evidence="10">Scavenger receptor cysteine-rich type 1 protein M130-like</fullName>
    </submittedName>
</protein>
<gene>
    <name evidence="10" type="ORF">DAT39_015783</name>
</gene>
<dbReference type="GO" id="GO:0005886">
    <property type="term" value="C:plasma membrane"/>
    <property type="evidence" value="ECO:0007669"/>
    <property type="project" value="TreeGrafter"/>
</dbReference>
<keyword evidence="5 7" id="KW-1015">Disulfide bond</keyword>
<dbReference type="PRINTS" id="PR00258">
    <property type="entry name" value="SPERACTRCPTR"/>
</dbReference>
<evidence type="ECO:0000313" key="10">
    <source>
        <dbReference type="EMBL" id="KAF5894511.1"/>
    </source>
</evidence>
<dbReference type="OrthoDB" id="536948at2759"/>
<feature type="non-terminal residue" evidence="10">
    <location>
        <position position="132"/>
    </location>
</feature>
<proteinExistence type="predicted"/>
<reference evidence="10" key="1">
    <citation type="submission" date="2020-07" db="EMBL/GenBank/DDBJ databases">
        <title>Clarias magur genome sequencing, assembly and annotation.</title>
        <authorList>
            <person name="Kushwaha B."/>
            <person name="Kumar R."/>
            <person name="Das P."/>
            <person name="Joshi C.G."/>
            <person name="Kumar D."/>
            <person name="Nagpure N.S."/>
            <person name="Pandey M."/>
            <person name="Agarwal S."/>
            <person name="Srivastava S."/>
            <person name="Singh M."/>
            <person name="Sahoo L."/>
            <person name="Jayasankar P."/>
            <person name="Meher P.K."/>
            <person name="Koringa P.G."/>
            <person name="Iquebal M.A."/>
            <person name="Das S.P."/>
            <person name="Bit A."/>
            <person name="Patnaik S."/>
            <person name="Patel N."/>
            <person name="Shah T.M."/>
            <person name="Hinsu A."/>
            <person name="Jena J.K."/>
        </authorList>
    </citation>
    <scope>NUCLEOTIDE SEQUENCE</scope>
    <source>
        <strain evidence="10">CIFAMagur01</strain>
        <tissue evidence="10">Testis</tissue>
    </source>
</reference>
<feature type="signal peptide" evidence="8">
    <location>
        <begin position="1"/>
        <end position="29"/>
    </location>
</feature>
<dbReference type="GO" id="GO:0005615">
    <property type="term" value="C:extracellular space"/>
    <property type="evidence" value="ECO:0007669"/>
    <property type="project" value="TreeGrafter"/>
</dbReference>
<evidence type="ECO:0000256" key="6">
    <source>
        <dbReference type="ARBA" id="ARBA00023180"/>
    </source>
</evidence>
<evidence type="ECO:0000256" key="1">
    <source>
        <dbReference type="ARBA" id="ARBA00004613"/>
    </source>
</evidence>
<keyword evidence="3 8" id="KW-0732">Signal</keyword>
<dbReference type="EMBL" id="QNUK01000370">
    <property type="protein sequence ID" value="KAF5894511.1"/>
    <property type="molecule type" value="Genomic_DNA"/>
</dbReference>
<dbReference type="SUPFAM" id="SSF56487">
    <property type="entry name" value="SRCR-like"/>
    <property type="match status" value="1"/>
</dbReference>
<evidence type="ECO:0000256" key="5">
    <source>
        <dbReference type="ARBA" id="ARBA00023157"/>
    </source>
</evidence>
<feature type="disulfide bond" evidence="7">
    <location>
        <begin position="70"/>
        <end position="131"/>
    </location>
</feature>
<evidence type="ECO:0000256" key="3">
    <source>
        <dbReference type="ARBA" id="ARBA00022729"/>
    </source>
</evidence>
<comment type="subcellular location">
    <subcellularLocation>
        <location evidence="1">Secreted</location>
    </subcellularLocation>
</comment>
<keyword evidence="10" id="KW-0675">Receptor</keyword>
<evidence type="ECO:0000313" key="11">
    <source>
        <dbReference type="Proteomes" id="UP000727407"/>
    </source>
</evidence>
<evidence type="ECO:0000256" key="8">
    <source>
        <dbReference type="SAM" id="SignalP"/>
    </source>
</evidence>
<dbReference type="Pfam" id="PF00530">
    <property type="entry name" value="SRCR"/>
    <property type="match status" value="1"/>
</dbReference>
<dbReference type="InterPro" id="IPR036772">
    <property type="entry name" value="SRCR-like_dom_sf"/>
</dbReference>
<comment type="caution">
    <text evidence="10">The sequence shown here is derived from an EMBL/GenBank/DDBJ whole genome shotgun (WGS) entry which is preliminary data.</text>
</comment>
<dbReference type="InterPro" id="IPR001190">
    <property type="entry name" value="SRCR"/>
</dbReference>
<dbReference type="PANTHER" id="PTHR48071:SF15">
    <property type="entry name" value="SRCR DOMAIN-CONTAINING PROTEIN"/>
    <property type="match status" value="1"/>
</dbReference>
<dbReference type="Proteomes" id="UP000727407">
    <property type="component" value="Unassembled WGS sequence"/>
</dbReference>
<sequence>MIQIILESVLIKISFILASLLRASLPADGAKIRLIGGNGFCAGRVEVYYKNQWGTVCDDDWDINDAQVVCTQLGCGNADSAAKGATFGQGRDPIWLDDVGCSGSESYITQCSHKGFGRHNCGHGEDAGVICS</sequence>
<keyword evidence="4" id="KW-0677">Repeat</keyword>
<dbReference type="GO" id="GO:0031638">
    <property type="term" value="P:zymogen activation"/>
    <property type="evidence" value="ECO:0007669"/>
    <property type="project" value="TreeGrafter"/>
</dbReference>
<evidence type="ECO:0000259" key="9">
    <source>
        <dbReference type="PROSITE" id="PS50287"/>
    </source>
</evidence>
<organism evidence="10 11">
    <name type="scientific">Clarias magur</name>
    <name type="common">Asian catfish</name>
    <name type="synonym">Macropteronotus magur</name>
    <dbReference type="NCBI Taxonomy" id="1594786"/>
    <lineage>
        <taxon>Eukaryota</taxon>
        <taxon>Metazoa</taxon>
        <taxon>Chordata</taxon>
        <taxon>Craniata</taxon>
        <taxon>Vertebrata</taxon>
        <taxon>Euteleostomi</taxon>
        <taxon>Actinopterygii</taxon>
        <taxon>Neopterygii</taxon>
        <taxon>Teleostei</taxon>
        <taxon>Ostariophysi</taxon>
        <taxon>Siluriformes</taxon>
        <taxon>Clariidae</taxon>
        <taxon>Clarias</taxon>
    </lineage>
</organism>
<dbReference type="SMART" id="SM00202">
    <property type="entry name" value="SR"/>
    <property type="match status" value="1"/>
</dbReference>
<keyword evidence="11" id="KW-1185">Reference proteome</keyword>
<feature type="chain" id="PRO_5035213368" evidence="8">
    <location>
        <begin position="30"/>
        <end position="132"/>
    </location>
</feature>
<accession>A0A8J4WXG3</accession>
<dbReference type="PROSITE" id="PS00420">
    <property type="entry name" value="SRCR_1"/>
    <property type="match status" value="1"/>
</dbReference>
<evidence type="ECO:0000256" key="4">
    <source>
        <dbReference type="ARBA" id="ARBA00022737"/>
    </source>
</evidence>
<keyword evidence="2" id="KW-0964">Secreted</keyword>
<feature type="disulfide bond" evidence="7">
    <location>
        <begin position="101"/>
        <end position="111"/>
    </location>
</feature>
<dbReference type="GO" id="GO:0004252">
    <property type="term" value="F:serine-type endopeptidase activity"/>
    <property type="evidence" value="ECO:0007669"/>
    <property type="project" value="TreeGrafter"/>
</dbReference>